<keyword evidence="2" id="KW-1185">Reference proteome</keyword>
<dbReference type="EMBL" id="JAGKSQ010000006">
    <property type="protein sequence ID" value="MBP3952544.1"/>
    <property type="molecule type" value="Genomic_DNA"/>
</dbReference>
<dbReference type="AlphaFoldDB" id="A0A941ATS1"/>
<dbReference type="RefSeq" id="WP_210598337.1">
    <property type="nucleotide sequence ID" value="NZ_JAGKSQ010000006.1"/>
</dbReference>
<reference evidence="1" key="1">
    <citation type="submission" date="2021-03" db="EMBL/GenBank/DDBJ databases">
        <title>Bacillus suaedae sp. nov., isolated from Suaeda aralocaspica.</title>
        <authorList>
            <person name="Lei R.F.R."/>
        </authorList>
    </citation>
    <scope>NUCLEOTIDE SEQUENCE</scope>
    <source>
        <strain evidence="1">YZJH907-2</strain>
    </source>
</reference>
<dbReference type="Proteomes" id="UP000678228">
    <property type="component" value="Unassembled WGS sequence"/>
</dbReference>
<accession>A0A941ATS1</accession>
<proteinExistence type="predicted"/>
<protein>
    <submittedName>
        <fullName evidence="1">Uncharacterized protein</fullName>
    </submittedName>
</protein>
<name>A0A941ATS1_9BACI</name>
<gene>
    <name evidence="1" type="ORF">J7W16_15570</name>
</gene>
<comment type="caution">
    <text evidence="1">The sequence shown here is derived from an EMBL/GenBank/DDBJ whole genome shotgun (WGS) entry which is preliminary data.</text>
</comment>
<evidence type="ECO:0000313" key="1">
    <source>
        <dbReference type="EMBL" id="MBP3952544.1"/>
    </source>
</evidence>
<evidence type="ECO:0000313" key="2">
    <source>
        <dbReference type="Proteomes" id="UP000678228"/>
    </source>
</evidence>
<sequence>MLELYYKRYTNTVQVADYVEWANHCLYLDVLEIKKLASMGMGEQLNLFEIEAMFAEAMKSIQMTPPSKEECLDDHFKRLHAQLLLPSENAMLIVQEIYHFAIEYELVEEQMNWQELSDMIDDFQDGDNHYGYTMAKINEMIIGHARRTWHSKGSKVTFKDFIGQQITAIDTEIHLIIQFEKGSITIECPWRIRNADVILFGGTDIQSNQGQWKTVKELLVGKTIEDVQLFEQCPFLIVQCDDLFLDVFHASSFFDGWTLTDEEDFYMFSMHGGVIG</sequence>
<organism evidence="1 2">
    <name type="scientific">Halalkalibacter suaedae</name>
    <dbReference type="NCBI Taxonomy" id="2822140"/>
    <lineage>
        <taxon>Bacteria</taxon>
        <taxon>Bacillati</taxon>
        <taxon>Bacillota</taxon>
        <taxon>Bacilli</taxon>
        <taxon>Bacillales</taxon>
        <taxon>Bacillaceae</taxon>
        <taxon>Halalkalibacter</taxon>
    </lineage>
</organism>